<evidence type="ECO:0000313" key="4">
    <source>
        <dbReference type="EMBL" id="TNV76535.1"/>
    </source>
</evidence>
<dbReference type="SMART" id="SM00450">
    <property type="entry name" value="RHOD"/>
    <property type="match status" value="2"/>
</dbReference>
<protein>
    <recommendedName>
        <fullName evidence="3">Rhodanese domain-containing protein</fullName>
    </recommendedName>
</protein>
<evidence type="ECO:0000313" key="5">
    <source>
        <dbReference type="Proteomes" id="UP000785679"/>
    </source>
</evidence>
<dbReference type="InterPro" id="IPR036873">
    <property type="entry name" value="Rhodanese-like_dom_sf"/>
</dbReference>
<evidence type="ECO:0000256" key="1">
    <source>
        <dbReference type="ARBA" id="ARBA00022679"/>
    </source>
</evidence>
<feature type="domain" description="Rhodanese" evidence="3">
    <location>
        <begin position="191"/>
        <end position="293"/>
    </location>
</feature>
<dbReference type="Proteomes" id="UP000785679">
    <property type="component" value="Unassembled WGS sequence"/>
</dbReference>
<evidence type="ECO:0000259" key="3">
    <source>
        <dbReference type="PROSITE" id="PS50206"/>
    </source>
</evidence>
<dbReference type="InterPro" id="IPR045078">
    <property type="entry name" value="TST/MPST-like"/>
</dbReference>
<dbReference type="PANTHER" id="PTHR11364">
    <property type="entry name" value="THIOSULFATE SULFERTANSFERASE"/>
    <property type="match status" value="1"/>
</dbReference>
<dbReference type="CDD" id="cd01448">
    <property type="entry name" value="TST_Repeat_1"/>
    <property type="match status" value="1"/>
</dbReference>
<keyword evidence="2" id="KW-0677">Repeat</keyword>
<organism evidence="4 5">
    <name type="scientific">Halteria grandinella</name>
    <dbReference type="NCBI Taxonomy" id="5974"/>
    <lineage>
        <taxon>Eukaryota</taxon>
        <taxon>Sar</taxon>
        <taxon>Alveolata</taxon>
        <taxon>Ciliophora</taxon>
        <taxon>Intramacronucleata</taxon>
        <taxon>Spirotrichea</taxon>
        <taxon>Stichotrichia</taxon>
        <taxon>Sporadotrichida</taxon>
        <taxon>Halteriidae</taxon>
        <taxon>Halteria</taxon>
    </lineage>
</organism>
<comment type="caution">
    <text evidence="4">The sequence shown here is derived from an EMBL/GenBank/DDBJ whole genome shotgun (WGS) entry which is preliminary data.</text>
</comment>
<dbReference type="InterPro" id="IPR001763">
    <property type="entry name" value="Rhodanese-like_dom"/>
</dbReference>
<accession>A0A8J8SZN6</accession>
<gene>
    <name evidence="4" type="ORF">FGO68_gene10564</name>
</gene>
<dbReference type="OrthoDB" id="448293at2759"/>
<dbReference type="PANTHER" id="PTHR11364:SF27">
    <property type="entry name" value="SULFURTRANSFERASE"/>
    <property type="match status" value="1"/>
</dbReference>
<sequence length="295" mass="34140">MLLKASQRTFALHTAQRACFSASYKSILIETDELDRMLGDPSLTVFNASYVTGAAPNPKAAHIQSRIPGSLFFDFNRFSNYDSPYSYTVPTEDQFQAEMHSLKVKRTDQIVVYDKIGMVSAPRAYWLFKLYGLPNVRILNGSFHKWAELEKRRVEEGERDSAFRRVDRDNEEFDCRYEYDHSKIFMFEQINKTSKQIVDTRVESVYANGTIPKAINIPFTKVLNDDKTYKRPEQIQEVLEMNGIKNPQINEDVVLSCQRGITASVMEIAMRLIGNEKVMLYDGSYEEYSKRIIKQ</sequence>
<feature type="domain" description="Rhodanese" evidence="3">
    <location>
        <begin position="50"/>
        <end position="155"/>
    </location>
</feature>
<keyword evidence="1" id="KW-0808">Transferase</keyword>
<dbReference type="EMBL" id="RRYP01013401">
    <property type="protein sequence ID" value="TNV76535.1"/>
    <property type="molecule type" value="Genomic_DNA"/>
</dbReference>
<dbReference type="GO" id="GO:0004792">
    <property type="term" value="F:thiosulfate-cyanide sulfurtransferase activity"/>
    <property type="evidence" value="ECO:0007669"/>
    <property type="project" value="TreeGrafter"/>
</dbReference>
<dbReference type="Pfam" id="PF00581">
    <property type="entry name" value="Rhodanese"/>
    <property type="match status" value="2"/>
</dbReference>
<dbReference type="GO" id="GO:0005739">
    <property type="term" value="C:mitochondrion"/>
    <property type="evidence" value="ECO:0007669"/>
    <property type="project" value="TreeGrafter"/>
</dbReference>
<dbReference type="Gene3D" id="3.40.250.10">
    <property type="entry name" value="Rhodanese-like domain"/>
    <property type="match status" value="2"/>
</dbReference>
<proteinExistence type="predicted"/>
<keyword evidence="5" id="KW-1185">Reference proteome</keyword>
<dbReference type="PROSITE" id="PS50206">
    <property type="entry name" value="RHODANESE_3"/>
    <property type="match status" value="2"/>
</dbReference>
<evidence type="ECO:0000256" key="2">
    <source>
        <dbReference type="ARBA" id="ARBA00022737"/>
    </source>
</evidence>
<reference evidence="4" key="1">
    <citation type="submission" date="2019-06" db="EMBL/GenBank/DDBJ databases">
        <authorList>
            <person name="Zheng W."/>
        </authorList>
    </citation>
    <scope>NUCLEOTIDE SEQUENCE</scope>
    <source>
        <strain evidence="4">QDHG01</strain>
    </source>
</reference>
<dbReference type="AlphaFoldDB" id="A0A8J8SZN6"/>
<dbReference type="SUPFAM" id="SSF52821">
    <property type="entry name" value="Rhodanese/Cell cycle control phosphatase"/>
    <property type="match status" value="2"/>
</dbReference>
<name>A0A8J8SZN6_HALGN</name>